<protein>
    <submittedName>
        <fullName evidence="1">Uncharacterized protein</fullName>
    </submittedName>
</protein>
<reference evidence="1" key="1">
    <citation type="submission" date="2021-12" db="EMBL/GenBank/DDBJ databases">
        <authorList>
            <person name="Martin H S."/>
        </authorList>
    </citation>
    <scope>NUCLEOTIDE SEQUENCE</scope>
</reference>
<feature type="non-terminal residue" evidence="1">
    <location>
        <position position="128"/>
    </location>
</feature>
<dbReference type="OrthoDB" id="10597703at2759"/>
<keyword evidence="2" id="KW-1185">Reference proteome</keyword>
<evidence type="ECO:0000313" key="1">
    <source>
        <dbReference type="EMBL" id="CAH0722749.1"/>
    </source>
</evidence>
<dbReference type="AlphaFoldDB" id="A0A8J9UPP5"/>
<dbReference type="Proteomes" id="UP000838878">
    <property type="component" value="Chromosome 3"/>
</dbReference>
<dbReference type="EMBL" id="OV170223">
    <property type="protein sequence ID" value="CAH0722749.1"/>
    <property type="molecule type" value="Genomic_DNA"/>
</dbReference>
<accession>A0A8J9UPP5</accession>
<name>A0A8J9UPP5_9NEOP</name>
<sequence>MSAPCSVSVARGRGELDALPTAGGDGRRSTTFRNRAHAIPIKGYRTKSPRAICDGSVFNKNGLPPRREEWQWAMRSVPSLWYPLPSLPRHSTGLESYKSESRKTHSKAITSWMMGTDCFRVGSHEAEL</sequence>
<evidence type="ECO:0000313" key="2">
    <source>
        <dbReference type="Proteomes" id="UP000838878"/>
    </source>
</evidence>
<gene>
    <name evidence="1" type="ORF">BINO364_LOCUS8654</name>
</gene>
<proteinExistence type="predicted"/>
<organism evidence="1 2">
    <name type="scientific">Brenthis ino</name>
    <name type="common">lesser marbled fritillary</name>
    <dbReference type="NCBI Taxonomy" id="405034"/>
    <lineage>
        <taxon>Eukaryota</taxon>
        <taxon>Metazoa</taxon>
        <taxon>Ecdysozoa</taxon>
        <taxon>Arthropoda</taxon>
        <taxon>Hexapoda</taxon>
        <taxon>Insecta</taxon>
        <taxon>Pterygota</taxon>
        <taxon>Neoptera</taxon>
        <taxon>Endopterygota</taxon>
        <taxon>Lepidoptera</taxon>
        <taxon>Glossata</taxon>
        <taxon>Ditrysia</taxon>
        <taxon>Papilionoidea</taxon>
        <taxon>Nymphalidae</taxon>
        <taxon>Heliconiinae</taxon>
        <taxon>Argynnini</taxon>
        <taxon>Brenthis</taxon>
    </lineage>
</organism>